<gene>
    <name evidence="13" type="ORF">MN202_08585</name>
</gene>
<evidence type="ECO:0000313" key="14">
    <source>
        <dbReference type="Proteomes" id="UP001375382"/>
    </source>
</evidence>
<keyword evidence="11" id="KW-0175">Coiled coil</keyword>
<dbReference type="InterPro" id="IPR023229">
    <property type="entry name" value="T2SS_M_periplasmic_sf"/>
</dbReference>
<evidence type="ECO:0000256" key="5">
    <source>
        <dbReference type="ARBA" id="ARBA00022519"/>
    </source>
</evidence>
<evidence type="ECO:0000313" key="13">
    <source>
        <dbReference type="EMBL" id="MEH8017287.1"/>
    </source>
</evidence>
<dbReference type="Gene3D" id="3.30.1360.100">
    <property type="entry name" value="General secretion pathway protein M, EpsM"/>
    <property type="match status" value="1"/>
</dbReference>
<dbReference type="SUPFAM" id="SSF103054">
    <property type="entry name" value="General secretion pathway protein M, EpsM"/>
    <property type="match status" value="1"/>
</dbReference>
<dbReference type="InterPro" id="IPR007690">
    <property type="entry name" value="T2SS_GspM"/>
</dbReference>
<evidence type="ECO:0000256" key="3">
    <source>
        <dbReference type="ARBA" id="ARBA00022448"/>
    </source>
</evidence>
<proteinExistence type="inferred from homology"/>
<keyword evidence="7 10" id="KW-0653">Protein transport</keyword>
<evidence type="ECO:0000256" key="6">
    <source>
        <dbReference type="ARBA" id="ARBA00022692"/>
    </source>
</evidence>
<dbReference type="Pfam" id="PF04612">
    <property type="entry name" value="T2SSM"/>
    <property type="match status" value="1"/>
</dbReference>
<keyword evidence="4 10" id="KW-1003">Cell membrane</keyword>
<evidence type="ECO:0000256" key="12">
    <source>
        <dbReference type="SAM" id="Phobius"/>
    </source>
</evidence>
<evidence type="ECO:0000256" key="8">
    <source>
        <dbReference type="ARBA" id="ARBA00022989"/>
    </source>
</evidence>
<comment type="subcellular location">
    <subcellularLocation>
        <location evidence="1">Cell inner membrane</location>
        <topology evidence="1">Single-pass membrane protein</topology>
    </subcellularLocation>
</comment>
<evidence type="ECO:0000256" key="1">
    <source>
        <dbReference type="ARBA" id="ARBA00004377"/>
    </source>
</evidence>
<evidence type="ECO:0000256" key="10">
    <source>
        <dbReference type="PIRNR" id="PIRNR006291"/>
    </source>
</evidence>
<comment type="similarity">
    <text evidence="2 10">Belongs to the GSP M family.</text>
</comment>
<sequence>MKQLQQQIVTWWLGLQQREQRLVGAAALVLLIGAFYWLLWQPLHQSREQQQQRLVAAERQLQQLQRLAPQLSASAKVSRSEGSVAQIISNSARSNAIKVSRMQPQNNQLTLVLEDVSFDALLTWLHALQYQHGVKLVNLDLATADAPGLVRVRRMVVE</sequence>
<dbReference type="RefSeq" id="WP_335735697.1">
    <property type="nucleotide sequence ID" value="NZ_JALAAR010000006.1"/>
</dbReference>
<keyword evidence="6 12" id="KW-0812">Transmembrane</keyword>
<comment type="function">
    <text evidence="10">Inner membrane component of the type II secretion system required for the energy-dependent secretion of extracellular factors such as proteases and toxins from the periplasm.</text>
</comment>
<organism evidence="13 14">
    <name type="scientific">Rheinheimera muenzenbergensis</name>
    <dbReference type="NCBI Taxonomy" id="1193628"/>
    <lineage>
        <taxon>Bacteria</taxon>
        <taxon>Pseudomonadati</taxon>
        <taxon>Pseudomonadota</taxon>
        <taxon>Gammaproteobacteria</taxon>
        <taxon>Chromatiales</taxon>
        <taxon>Chromatiaceae</taxon>
        <taxon>Rheinheimera</taxon>
    </lineage>
</organism>
<name>A0ABU8C704_9GAMM</name>
<feature type="coiled-coil region" evidence="11">
    <location>
        <begin position="47"/>
        <end position="74"/>
    </location>
</feature>
<accession>A0ABU8C704</accession>
<dbReference type="EMBL" id="JALAAR010000006">
    <property type="protein sequence ID" value="MEH8017287.1"/>
    <property type="molecule type" value="Genomic_DNA"/>
</dbReference>
<dbReference type="Proteomes" id="UP001375382">
    <property type="component" value="Unassembled WGS sequence"/>
</dbReference>
<evidence type="ECO:0000256" key="2">
    <source>
        <dbReference type="ARBA" id="ARBA00010637"/>
    </source>
</evidence>
<protein>
    <recommendedName>
        <fullName evidence="10">Type II secretion system protein M</fullName>
        <shortName evidence="10">T2SS protein M</shortName>
    </recommendedName>
    <alternativeName>
        <fullName evidence="10">General secretion pathway protein M</fullName>
    </alternativeName>
</protein>
<keyword evidence="5 10" id="KW-0997">Cell inner membrane</keyword>
<evidence type="ECO:0000256" key="7">
    <source>
        <dbReference type="ARBA" id="ARBA00022927"/>
    </source>
</evidence>
<dbReference type="PIRSF" id="PIRSF006291">
    <property type="entry name" value="GspM"/>
    <property type="match status" value="1"/>
</dbReference>
<keyword evidence="14" id="KW-1185">Reference proteome</keyword>
<keyword evidence="9 10" id="KW-0472">Membrane</keyword>
<evidence type="ECO:0000256" key="4">
    <source>
        <dbReference type="ARBA" id="ARBA00022475"/>
    </source>
</evidence>
<keyword evidence="8 12" id="KW-1133">Transmembrane helix</keyword>
<feature type="transmembrane region" description="Helical" evidence="12">
    <location>
        <begin position="21"/>
        <end position="40"/>
    </location>
</feature>
<evidence type="ECO:0000256" key="11">
    <source>
        <dbReference type="SAM" id="Coils"/>
    </source>
</evidence>
<reference evidence="13 14" key="1">
    <citation type="journal article" date="2023" name="Ecotoxicol. Environ. Saf.">
        <title>Mercury remediation potential of mercury-resistant strain Rheinheimera metallidurans sp. nov. isolated from a municipal waste dumping site.</title>
        <authorList>
            <person name="Yadav V."/>
            <person name="Manjhi A."/>
            <person name="Vadakedath N."/>
        </authorList>
    </citation>
    <scope>NUCLEOTIDE SEQUENCE [LARGE SCALE GENOMIC DNA]</scope>
    <source>
        <strain evidence="13 14">E-49</strain>
    </source>
</reference>
<evidence type="ECO:0000256" key="9">
    <source>
        <dbReference type="ARBA" id="ARBA00023136"/>
    </source>
</evidence>
<keyword evidence="3 10" id="KW-0813">Transport</keyword>
<comment type="caution">
    <text evidence="13">The sequence shown here is derived from an EMBL/GenBank/DDBJ whole genome shotgun (WGS) entry which is preliminary data.</text>
</comment>